<organism evidence="3 4">
    <name type="scientific">Cyclocybe aegerita</name>
    <name type="common">Black poplar mushroom</name>
    <name type="synonym">Agrocybe aegerita</name>
    <dbReference type="NCBI Taxonomy" id="1973307"/>
    <lineage>
        <taxon>Eukaryota</taxon>
        <taxon>Fungi</taxon>
        <taxon>Dikarya</taxon>
        <taxon>Basidiomycota</taxon>
        <taxon>Agaricomycotina</taxon>
        <taxon>Agaricomycetes</taxon>
        <taxon>Agaricomycetidae</taxon>
        <taxon>Agaricales</taxon>
        <taxon>Agaricineae</taxon>
        <taxon>Bolbitiaceae</taxon>
        <taxon>Cyclocybe</taxon>
    </lineage>
</organism>
<dbReference type="InterPro" id="IPR056884">
    <property type="entry name" value="NPHP3-like_N"/>
</dbReference>
<dbReference type="OrthoDB" id="2928561at2759"/>
<dbReference type="Proteomes" id="UP000467700">
    <property type="component" value="Unassembled WGS sequence"/>
</dbReference>
<evidence type="ECO:0000259" key="2">
    <source>
        <dbReference type="Pfam" id="PF24883"/>
    </source>
</evidence>
<accession>A0A8S0VVY2</accession>
<reference evidence="3 4" key="1">
    <citation type="submission" date="2020-01" db="EMBL/GenBank/DDBJ databases">
        <authorList>
            <person name="Gupta K D."/>
        </authorList>
    </citation>
    <scope>NUCLEOTIDE SEQUENCE [LARGE SCALE GENOMIC DNA]</scope>
</reference>
<protein>
    <recommendedName>
        <fullName evidence="2">Nephrocystin 3-like N-terminal domain-containing protein</fullName>
    </recommendedName>
</protein>
<proteinExistence type="predicted"/>
<evidence type="ECO:0000313" key="3">
    <source>
        <dbReference type="EMBL" id="CAA7264524.1"/>
    </source>
</evidence>
<keyword evidence="4" id="KW-1185">Reference proteome</keyword>
<comment type="caution">
    <text evidence="3">The sequence shown here is derived from an EMBL/GenBank/DDBJ whole genome shotgun (WGS) entry which is preliminary data.</text>
</comment>
<dbReference type="Pfam" id="PF24883">
    <property type="entry name" value="NPHP3_N"/>
    <property type="match status" value="1"/>
</dbReference>
<dbReference type="AlphaFoldDB" id="A0A8S0VVY2"/>
<evidence type="ECO:0000256" key="1">
    <source>
        <dbReference type="ARBA" id="ARBA00022737"/>
    </source>
</evidence>
<evidence type="ECO:0000313" key="4">
    <source>
        <dbReference type="Proteomes" id="UP000467700"/>
    </source>
</evidence>
<gene>
    <name evidence="3" type="ORF">AAE3_LOCUS6770</name>
</gene>
<sequence>MCLIRFYLLSPRSVSALNIQRWVLILTTVRLIPAILAPQTDVRFFEGAHNVFIANSAFHVETSQPTRFSGWKDVISPSAFHNSGERYEPPRCHPGTREALLGRIMSWVRGDIDTEALIFWLNGYVGVGKSAIAQTIAEICEREGLLLASFFFGRSDPARNDAKFLVTTLAYQIGLAVSPARHRIEQALNMIPLSTPVLWKHRS</sequence>
<name>A0A8S0VVY2_CYCAE</name>
<feature type="domain" description="Nephrocystin 3-like N-terminal" evidence="2">
    <location>
        <begin position="104"/>
        <end position="187"/>
    </location>
</feature>
<dbReference type="EMBL" id="CACVBS010000045">
    <property type="protein sequence ID" value="CAA7264524.1"/>
    <property type="molecule type" value="Genomic_DNA"/>
</dbReference>
<keyword evidence="1" id="KW-0677">Repeat</keyword>